<evidence type="ECO:0000256" key="3">
    <source>
        <dbReference type="ARBA" id="ARBA00009859"/>
    </source>
</evidence>
<dbReference type="STRING" id="574566.I0YMD3"/>
<evidence type="ECO:0000256" key="7">
    <source>
        <dbReference type="ARBA" id="ARBA00023054"/>
    </source>
</evidence>
<keyword evidence="14" id="KW-1185">Reference proteome</keyword>
<dbReference type="InterPro" id="IPR025593">
    <property type="entry name" value="GAS8_dom"/>
</dbReference>
<evidence type="ECO:0000313" key="13">
    <source>
        <dbReference type="EMBL" id="EIE19552.1"/>
    </source>
</evidence>
<dbReference type="EMBL" id="AGSI01000018">
    <property type="protein sequence ID" value="EIE19552.1"/>
    <property type="molecule type" value="Genomic_DNA"/>
</dbReference>
<evidence type="ECO:0000256" key="8">
    <source>
        <dbReference type="ARBA" id="ARBA00023069"/>
    </source>
</evidence>
<keyword evidence="4" id="KW-0963">Cytoplasm</keyword>
<dbReference type="OrthoDB" id="767661at2759"/>
<evidence type="ECO:0000259" key="12">
    <source>
        <dbReference type="Pfam" id="PF13851"/>
    </source>
</evidence>
<keyword evidence="9" id="KW-0206">Cytoskeleton</keyword>
<proteinExistence type="inferred from homology"/>
<dbReference type="GO" id="GO:0048870">
    <property type="term" value="P:cell motility"/>
    <property type="evidence" value="ECO:0007669"/>
    <property type="project" value="InterPro"/>
</dbReference>
<dbReference type="eggNOG" id="ENOG502QQDA">
    <property type="taxonomic scope" value="Eukaryota"/>
</dbReference>
<keyword evidence="10" id="KW-0966">Cell projection</keyword>
<dbReference type="GO" id="GO:0031267">
    <property type="term" value="F:small GTPase binding"/>
    <property type="evidence" value="ECO:0007669"/>
    <property type="project" value="InterPro"/>
</dbReference>
<evidence type="ECO:0000256" key="9">
    <source>
        <dbReference type="ARBA" id="ARBA00023212"/>
    </source>
</evidence>
<feature type="non-terminal residue" evidence="13">
    <location>
        <position position="1"/>
    </location>
</feature>
<evidence type="ECO:0000256" key="10">
    <source>
        <dbReference type="ARBA" id="ARBA00023273"/>
    </source>
</evidence>
<evidence type="ECO:0000256" key="2">
    <source>
        <dbReference type="ARBA" id="ARBA00004245"/>
    </source>
</evidence>
<protein>
    <recommendedName>
        <fullName evidence="12">Growth arrest-specific protein 8 domain-containing protein</fullName>
    </recommendedName>
</protein>
<dbReference type="RefSeq" id="XP_005644096.1">
    <property type="nucleotide sequence ID" value="XM_005644039.1"/>
</dbReference>
<dbReference type="Proteomes" id="UP000007264">
    <property type="component" value="Unassembled WGS sequence"/>
</dbReference>
<keyword evidence="5" id="KW-0493">Microtubule</keyword>
<dbReference type="PANTHER" id="PTHR31543">
    <property type="entry name" value="DYNEIN REGULATORY COMPLEX SUBUNIT 4"/>
    <property type="match status" value="1"/>
</dbReference>
<feature type="coiled-coil region" evidence="11">
    <location>
        <begin position="302"/>
        <end position="374"/>
    </location>
</feature>
<dbReference type="AlphaFoldDB" id="I0YMD3"/>
<keyword evidence="8" id="KW-0969">Cilium</keyword>
<keyword evidence="6" id="KW-0282">Flagellum</keyword>
<evidence type="ECO:0000313" key="14">
    <source>
        <dbReference type="Proteomes" id="UP000007264"/>
    </source>
</evidence>
<comment type="caution">
    <text evidence="13">The sequence shown here is derived from an EMBL/GenBank/DDBJ whole genome shotgun (WGS) entry which is preliminary data.</text>
</comment>
<dbReference type="GO" id="GO:0031514">
    <property type="term" value="C:motile cilium"/>
    <property type="evidence" value="ECO:0007669"/>
    <property type="project" value="UniProtKB-SubCell"/>
</dbReference>
<dbReference type="PANTHER" id="PTHR31543:SF0">
    <property type="entry name" value="DYNEIN REGULATORY COMPLEX SUBUNIT 4"/>
    <property type="match status" value="1"/>
</dbReference>
<sequence length="380" mass="44160">KEKEKKQKAANAEEGGVSIDELTLKFQNLQAEKRMEEEARNRMQLERDKIQSFWDITRKELDSCRAELRIKDREIEDLQDRHQVEIKVYKQRVKHLMYEHQNSLAVLKSDAELGLKQAEEQAAGREQQLLADQRALQQQFREQARRLHPFGIHRTLLERNFQSARISPLLHGLPHEEALRQEQLEHAKQASKMRQEVENGARQLAEKYDRRVRALTEEADARRKAEAAEMEERRNAHVQDLMQQYVTAFADMREYYNGVTTTNLDTIKSLREEAAELKRRDTASAKLAAEIAAENKRLVEPLAQAQKTVEAQRAALAGLEKVQANAAQTKARMKLAQQRLKALEWEHEVLEQRYARMEVERDTLRAALEAMEDGARRLAS</sequence>
<dbReference type="KEGG" id="csl:COCSUDRAFT_19251"/>
<dbReference type="GO" id="GO:0005874">
    <property type="term" value="C:microtubule"/>
    <property type="evidence" value="ECO:0007669"/>
    <property type="project" value="UniProtKB-KW"/>
</dbReference>
<dbReference type="Pfam" id="PF13851">
    <property type="entry name" value="GAS"/>
    <property type="match status" value="1"/>
</dbReference>
<dbReference type="GO" id="GO:0008017">
    <property type="term" value="F:microtubule binding"/>
    <property type="evidence" value="ECO:0007669"/>
    <property type="project" value="InterPro"/>
</dbReference>
<feature type="coiled-coil region" evidence="11">
    <location>
        <begin position="19"/>
        <end position="81"/>
    </location>
</feature>
<name>I0YMD3_COCSC</name>
<evidence type="ECO:0000256" key="4">
    <source>
        <dbReference type="ARBA" id="ARBA00022490"/>
    </source>
</evidence>
<evidence type="ECO:0000256" key="5">
    <source>
        <dbReference type="ARBA" id="ARBA00022701"/>
    </source>
</evidence>
<comment type="similarity">
    <text evidence="3">Belongs to the DRC4 family.</text>
</comment>
<dbReference type="GO" id="GO:0005794">
    <property type="term" value="C:Golgi apparatus"/>
    <property type="evidence" value="ECO:0007669"/>
    <property type="project" value="TreeGrafter"/>
</dbReference>
<organism evidence="13 14">
    <name type="scientific">Coccomyxa subellipsoidea (strain C-169)</name>
    <name type="common">Green microalga</name>
    <dbReference type="NCBI Taxonomy" id="574566"/>
    <lineage>
        <taxon>Eukaryota</taxon>
        <taxon>Viridiplantae</taxon>
        <taxon>Chlorophyta</taxon>
        <taxon>core chlorophytes</taxon>
        <taxon>Trebouxiophyceae</taxon>
        <taxon>Trebouxiophyceae incertae sedis</taxon>
        <taxon>Coccomyxaceae</taxon>
        <taxon>Coccomyxa</taxon>
        <taxon>Coccomyxa subellipsoidea</taxon>
    </lineage>
</organism>
<feature type="domain" description="Growth arrest-specific protein 8" evidence="12">
    <location>
        <begin position="240"/>
        <end position="371"/>
    </location>
</feature>
<evidence type="ECO:0000256" key="11">
    <source>
        <dbReference type="SAM" id="Coils"/>
    </source>
</evidence>
<gene>
    <name evidence="13" type="ORF">COCSUDRAFT_19251</name>
</gene>
<reference evidence="13 14" key="1">
    <citation type="journal article" date="2012" name="Genome Biol.">
        <title>The genome of the polar eukaryotic microalga coccomyxa subellipsoidea reveals traits of cold adaptation.</title>
        <authorList>
            <person name="Blanc G."/>
            <person name="Agarkova I."/>
            <person name="Grimwood J."/>
            <person name="Kuo A."/>
            <person name="Brueggeman A."/>
            <person name="Dunigan D."/>
            <person name="Gurnon J."/>
            <person name="Ladunga I."/>
            <person name="Lindquist E."/>
            <person name="Lucas S."/>
            <person name="Pangilinan J."/>
            <person name="Proschold T."/>
            <person name="Salamov A."/>
            <person name="Schmutz J."/>
            <person name="Weeks D."/>
            <person name="Yamada T."/>
            <person name="Claverie J.M."/>
            <person name="Grigoriev I."/>
            <person name="Van Etten J."/>
            <person name="Lomsadze A."/>
            <person name="Borodovsky M."/>
        </authorList>
    </citation>
    <scope>NUCLEOTIDE SEQUENCE [LARGE SCALE GENOMIC DNA]</scope>
    <source>
        <strain evidence="13 14">C-169</strain>
    </source>
</reference>
<comment type="subcellular location">
    <subcellularLocation>
        <location evidence="1">Cell projection</location>
        <location evidence="1">Cilium</location>
        <location evidence="1">Flagellum</location>
    </subcellularLocation>
    <subcellularLocation>
        <location evidence="2">Cytoplasm</location>
        <location evidence="2">Cytoskeleton</location>
    </subcellularLocation>
</comment>
<evidence type="ECO:0000256" key="1">
    <source>
        <dbReference type="ARBA" id="ARBA00004230"/>
    </source>
</evidence>
<keyword evidence="7 11" id="KW-0175">Coiled coil</keyword>
<accession>I0YMD3</accession>
<evidence type="ECO:0000256" key="6">
    <source>
        <dbReference type="ARBA" id="ARBA00022846"/>
    </source>
</evidence>
<dbReference type="GeneID" id="17037524"/>
<dbReference type="InterPro" id="IPR039308">
    <property type="entry name" value="GAS8"/>
</dbReference>